<name>A0A1B7TGW0_9ASCO</name>
<accession>A0A1B7TGW0</accession>
<dbReference type="EMBL" id="LXPE01000006">
    <property type="protein sequence ID" value="OBA27964.1"/>
    <property type="molecule type" value="Genomic_DNA"/>
</dbReference>
<dbReference type="Proteomes" id="UP000092321">
    <property type="component" value="Unassembled WGS sequence"/>
</dbReference>
<dbReference type="Pfam" id="PF16836">
    <property type="entry name" value="PSY3"/>
    <property type="match status" value="1"/>
</dbReference>
<dbReference type="AlphaFoldDB" id="A0A1B7TGW0"/>
<dbReference type="GO" id="GO:0097196">
    <property type="term" value="C:Shu complex"/>
    <property type="evidence" value="ECO:0007669"/>
    <property type="project" value="InterPro"/>
</dbReference>
<evidence type="ECO:0000313" key="2">
    <source>
        <dbReference type="Proteomes" id="UP000092321"/>
    </source>
</evidence>
<proteinExistence type="predicted"/>
<keyword evidence="2" id="KW-1185">Reference proteome</keyword>
<dbReference type="Gene3D" id="3.40.50.300">
    <property type="entry name" value="P-loop containing nucleotide triphosphate hydrolases"/>
    <property type="match status" value="1"/>
</dbReference>
<dbReference type="InterPro" id="IPR031779">
    <property type="entry name" value="Psy3"/>
</dbReference>
<dbReference type="OrthoDB" id="3973299at2759"/>
<dbReference type="GO" id="GO:0005634">
    <property type="term" value="C:nucleus"/>
    <property type="evidence" value="ECO:0007669"/>
    <property type="project" value="InterPro"/>
</dbReference>
<comment type="caution">
    <text evidence="1">The sequence shown here is derived from an EMBL/GenBank/DDBJ whole genome shotgun (WGS) entry which is preliminary data.</text>
</comment>
<reference evidence="2" key="1">
    <citation type="journal article" date="2016" name="Proc. Natl. Acad. Sci. U.S.A.">
        <title>Comparative genomics of biotechnologically important yeasts.</title>
        <authorList>
            <person name="Riley R."/>
            <person name="Haridas S."/>
            <person name="Wolfe K.H."/>
            <person name="Lopes M.R."/>
            <person name="Hittinger C.T."/>
            <person name="Goeker M."/>
            <person name="Salamov A.A."/>
            <person name="Wisecaver J.H."/>
            <person name="Long T.M."/>
            <person name="Calvey C.H."/>
            <person name="Aerts A.L."/>
            <person name="Barry K.W."/>
            <person name="Choi C."/>
            <person name="Clum A."/>
            <person name="Coughlan A.Y."/>
            <person name="Deshpande S."/>
            <person name="Douglass A.P."/>
            <person name="Hanson S.J."/>
            <person name="Klenk H.-P."/>
            <person name="LaButti K.M."/>
            <person name="Lapidus A."/>
            <person name="Lindquist E.A."/>
            <person name="Lipzen A.M."/>
            <person name="Meier-Kolthoff J.P."/>
            <person name="Ohm R.A."/>
            <person name="Otillar R.P."/>
            <person name="Pangilinan J.L."/>
            <person name="Peng Y."/>
            <person name="Rokas A."/>
            <person name="Rosa C.A."/>
            <person name="Scheuner C."/>
            <person name="Sibirny A.A."/>
            <person name="Slot J.C."/>
            <person name="Stielow J.B."/>
            <person name="Sun H."/>
            <person name="Kurtzman C.P."/>
            <person name="Blackwell M."/>
            <person name="Grigoriev I.V."/>
            <person name="Jeffries T.W."/>
        </authorList>
    </citation>
    <scope>NUCLEOTIDE SEQUENCE [LARGE SCALE GENOMIC DNA]</scope>
    <source>
        <strain evidence="2">NRRL Y-1626</strain>
    </source>
</reference>
<organism evidence="1 2">
    <name type="scientific">Hanseniaspora valbyensis NRRL Y-1626</name>
    <dbReference type="NCBI Taxonomy" id="766949"/>
    <lineage>
        <taxon>Eukaryota</taxon>
        <taxon>Fungi</taxon>
        <taxon>Dikarya</taxon>
        <taxon>Ascomycota</taxon>
        <taxon>Saccharomycotina</taxon>
        <taxon>Saccharomycetes</taxon>
        <taxon>Saccharomycodales</taxon>
        <taxon>Saccharomycodaceae</taxon>
        <taxon>Hanseniaspora</taxon>
    </lineage>
</organism>
<evidence type="ECO:0000313" key="1">
    <source>
        <dbReference type="EMBL" id="OBA27964.1"/>
    </source>
</evidence>
<protein>
    <submittedName>
        <fullName evidence="1">Uncharacterized protein</fullName>
    </submittedName>
</protein>
<sequence length="248" mass="29169">MEILDKCIFHDLNNLIQFKKYSVFDFGLKQSDENSAFFDKIDPSFKVSIPSSINLGYFVHVILENGFDVAYQRFLIDKLSHIDKNNDKPILTNTFNSKKLVLIFDLNTAWRDSITNEKDGIMNYRFKQENDTFFLRIPYLDIINQQEEILLADVQNSFISFLQKNFLDSQDIDNFFNELNISTTEYHLSAVIIDNLSMLSIYEEPQNIELMKLRRPDNSKDNELVMMDFLKDFYHLFGCLVITIGFNI</sequence>
<gene>
    <name evidence="1" type="ORF">HANVADRAFT_52046</name>
</gene>
<dbReference type="InterPro" id="IPR027417">
    <property type="entry name" value="P-loop_NTPase"/>
</dbReference>
<dbReference type="GO" id="GO:0000725">
    <property type="term" value="P:recombinational repair"/>
    <property type="evidence" value="ECO:0007669"/>
    <property type="project" value="InterPro"/>
</dbReference>